<keyword evidence="14" id="KW-1185">Reference proteome</keyword>
<feature type="transmembrane region" description="Helical" evidence="12">
    <location>
        <begin position="169"/>
        <end position="189"/>
    </location>
</feature>
<organism evidence="13 14">
    <name type="scientific">Carboxylicivirga sediminis</name>
    <dbReference type="NCBI Taxonomy" id="2006564"/>
    <lineage>
        <taxon>Bacteria</taxon>
        <taxon>Pseudomonadati</taxon>
        <taxon>Bacteroidota</taxon>
        <taxon>Bacteroidia</taxon>
        <taxon>Marinilabiliales</taxon>
        <taxon>Marinilabiliaceae</taxon>
        <taxon>Carboxylicivirga</taxon>
    </lineage>
</organism>
<feature type="transmembrane region" description="Helical" evidence="12">
    <location>
        <begin position="12"/>
        <end position="40"/>
    </location>
</feature>
<dbReference type="InterPro" id="IPR003317">
    <property type="entry name" value="Cyt-d_oxidase_su2"/>
</dbReference>
<evidence type="ECO:0000256" key="1">
    <source>
        <dbReference type="ARBA" id="ARBA00004651"/>
    </source>
</evidence>
<dbReference type="PANTHER" id="PTHR43141:SF5">
    <property type="entry name" value="CYTOCHROME BD-I UBIQUINOL OXIDASE SUBUNIT 2"/>
    <property type="match status" value="1"/>
</dbReference>
<evidence type="ECO:0000256" key="7">
    <source>
        <dbReference type="ARBA" id="ARBA00022723"/>
    </source>
</evidence>
<feature type="transmembrane region" description="Helical" evidence="12">
    <location>
        <begin position="210"/>
        <end position="230"/>
    </location>
</feature>
<keyword evidence="8" id="KW-0249">Electron transport</keyword>
<comment type="similarity">
    <text evidence="2">Belongs to the cytochrome ubiquinol oxidase subunit 2 family.</text>
</comment>
<sequence>MFGELSHLALQQYWWIIVSLLGALLVFLMFVQGGQTLIYTIGKTSMERTMLVNTLGRKWEFTFTTLVTFGGAFFASFPLFYSTSFGGAYWVWMLILFAFVIQAIAYEFRSRPNNVFGPRTYETFLLINGLLGTILIGTAVATFFTGSAFTVNEMNQSQWELSSHGLEAALNLHNLSLGLAVFFLARVLGLLYFMNSINHDDIFTRAKKHLIYNGIPFLVFFLTFIIWLFVRDGFAVNPNTQEVYLEPYKYFKNMVEMPIVLILFLLGVVGVLLGLGASILRSDCTKGIWAAGGGTVLTVFSLLLIAGFNNTSFYPSSYDLQSSLTIQNASSSHFTLTAMSYVSLLVPFVFAYIWYVWKAINNKPIDEDEMKSEDLHVY</sequence>
<dbReference type="GO" id="GO:0070069">
    <property type="term" value="C:cytochrome complex"/>
    <property type="evidence" value="ECO:0007669"/>
    <property type="project" value="TreeGrafter"/>
</dbReference>
<keyword evidence="3" id="KW-0813">Transport</keyword>
<protein>
    <submittedName>
        <fullName evidence="13">Cytochrome d ubiquinol oxidase subunit II</fullName>
    </submittedName>
</protein>
<dbReference type="AlphaFoldDB" id="A0A941F6B5"/>
<dbReference type="NCBIfam" id="TIGR00203">
    <property type="entry name" value="cydB"/>
    <property type="match status" value="1"/>
</dbReference>
<comment type="subcellular location">
    <subcellularLocation>
        <location evidence="1">Cell membrane</location>
        <topology evidence="1">Multi-pass membrane protein</topology>
    </subcellularLocation>
</comment>
<keyword evidence="11 12" id="KW-0472">Membrane</keyword>
<reference evidence="13" key="1">
    <citation type="journal article" date="2018" name="Int. J. Syst. Evol. Microbiol.">
        <title>Carboxylicivirga sediminis sp. nov., isolated from coastal sediment.</title>
        <authorList>
            <person name="Wang F.Q."/>
            <person name="Ren L.H."/>
            <person name="Zou R.J."/>
            <person name="Sun Y.Z."/>
            <person name="Liu X.J."/>
            <person name="Jiang F."/>
            <person name="Liu L.J."/>
        </authorList>
    </citation>
    <scope>NUCLEOTIDE SEQUENCE</scope>
    <source>
        <strain evidence="13">JR1</strain>
    </source>
</reference>
<dbReference type="Proteomes" id="UP000679220">
    <property type="component" value="Unassembled WGS sequence"/>
</dbReference>
<keyword evidence="4" id="KW-1003">Cell membrane</keyword>
<comment type="caution">
    <text evidence="13">The sequence shown here is derived from an EMBL/GenBank/DDBJ whole genome shotgun (WGS) entry which is preliminary data.</text>
</comment>
<evidence type="ECO:0000256" key="8">
    <source>
        <dbReference type="ARBA" id="ARBA00022982"/>
    </source>
</evidence>
<evidence type="ECO:0000256" key="6">
    <source>
        <dbReference type="ARBA" id="ARBA00022692"/>
    </source>
</evidence>
<accession>A0A941F6B5</accession>
<dbReference type="GO" id="GO:0016682">
    <property type="term" value="F:oxidoreductase activity, acting on diphenols and related substances as donors, oxygen as acceptor"/>
    <property type="evidence" value="ECO:0007669"/>
    <property type="project" value="TreeGrafter"/>
</dbReference>
<feature type="transmembrane region" description="Helical" evidence="12">
    <location>
        <begin position="61"/>
        <end position="81"/>
    </location>
</feature>
<dbReference type="PANTHER" id="PTHR43141">
    <property type="entry name" value="CYTOCHROME BD2 SUBUNIT II"/>
    <property type="match status" value="1"/>
</dbReference>
<evidence type="ECO:0000256" key="12">
    <source>
        <dbReference type="SAM" id="Phobius"/>
    </source>
</evidence>
<reference evidence="13" key="2">
    <citation type="submission" date="2021-04" db="EMBL/GenBank/DDBJ databases">
        <authorList>
            <person name="Zhang T."/>
            <person name="Zhang Y."/>
            <person name="Lu D."/>
            <person name="Zuo D."/>
            <person name="Du Z."/>
        </authorList>
    </citation>
    <scope>NUCLEOTIDE SEQUENCE</scope>
    <source>
        <strain evidence="13">JR1</strain>
    </source>
</reference>
<feature type="transmembrane region" description="Helical" evidence="12">
    <location>
        <begin position="287"/>
        <end position="308"/>
    </location>
</feature>
<evidence type="ECO:0000256" key="5">
    <source>
        <dbReference type="ARBA" id="ARBA00022617"/>
    </source>
</evidence>
<dbReference type="EMBL" id="JAGTAR010000019">
    <property type="protein sequence ID" value="MBR8536500.1"/>
    <property type="molecule type" value="Genomic_DNA"/>
</dbReference>
<keyword evidence="9 12" id="KW-1133">Transmembrane helix</keyword>
<feature type="transmembrane region" description="Helical" evidence="12">
    <location>
        <begin position="87"/>
        <end position="105"/>
    </location>
</feature>
<feature type="transmembrane region" description="Helical" evidence="12">
    <location>
        <begin position="125"/>
        <end position="149"/>
    </location>
</feature>
<evidence type="ECO:0000256" key="10">
    <source>
        <dbReference type="ARBA" id="ARBA00023004"/>
    </source>
</evidence>
<evidence type="ECO:0000256" key="9">
    <source>
        <dbReference type="ARBA" id="ARBA00022989"/>
    </source>
</evidence>
<dbReference type="GO" id="GO:0019646">
    <property type="term" value="P:aerobic electron transport chain"/>
    <property type="evidence" value="ECO:0007669"/>
    <property type="project" value="TreeGrafter"/>
</dbReference>
<evidence type="ECO:0000313" key="14">
    <source>
        <dbReference type="Proteomes" id="UP000679220"/>
    </source>
</evidence>
<proteinExistence type="inferred from homology"/>
<dbReference type="RefSeq" id="WP_212191527.1">
    <property type="nucleotide sequence ID" value="NZ_JAGTAR010000019.1"/>
</dbReference>
<keyword evidence="10" id="KW-0408">Iron</keyword>
<dbReference type="GO" id="GO:0005886">
    <property type="term" value="C:plasma membrane"/>
    <property type="evidence" value="ECO:0007669"/>
    <property type="project" value="UniProtKB-SubCell"/>
</dbReference>
<evidence type="ECO:0000256" key="4">
    <source>
        <dbReference type="ARBA" id="ARBA00022475"/>
    </source>
</evidence>
<dbReference type="GO" id="GO:0009055">
    <property type="term" value="F:electron transfer activity"/>
    <property type="evidence" value="ECO:0007669"/>
    <property type="project" value="TreeGrafter"/>
</dbReference>
<evidence type="ECO:0000256" key="2">
    <source>
        <dbReference type="ARBA" id="ARBA00007543"/>
    </source>
</evidence>
<keyword evidence="6 12" id="KW-0812">Transmembrane</keyword>
<evidence type="ECO:0000256" key="11">
    <source>
        <dbReference type="ARBA" id="ARBA00023136"/>
    </source>
</evidence>
<gene>
    <name evidence="13" type="primary">cydB</name>
    <name evidence="13" type="ORF">KDU71_13080</name>
</gene>
<feature type="transmembrane region" description="Helical" evidence="12">
    <location>
        <begin position="338"/>
        <end position="357"/>
    </location>
</feature>
<evidence type="ECO:0000256" key="3">
    <source>
        <dbReference type="ARBA" id="ARBA00022448"/>
    </source>
</evidence>
<evidence type="ECO:0000313" key="13">
    <source>
        <dbReference type="EMBL" id="MBR8536500.1"/>
    </source>
</evidence>
<name>A0A941F6B5_9BACT</name>
<dbReference type="GO" id="GO:0046872">
    <property type="term" value="F:metal ion binding"/>
    <property type="evidence" value="ECO:0007669"/>
    <property type="project" value="UniProtKB-KW"/>
</dbReference>
<keyword evidence="5" id="KW-0349">Heme</keyword>
<feature type="transmembrane region" description="Helical" evidence="12">
    <location>
        <begin position="259"/>
        <end position="280"/>
    </location>
</feature>
<keyword evidence="7" id="KW-0479">Metal-binding</keyword>
<dbReference type="Pfam" id="PF02322">
    <property type="entry name" value="Cyt_bd_oxida_II"/>
    <property type="match status" value="1"/>
</dbReference>